<dbReference type="InterPro" id="IPR051328">
    <property type="entry name" value="T7SS_ABC-Transporter"/>
</dbReference>
<reference evidence="7 8" key="1">
    <citation type="submission" date="2022-05" db="EMBL/GenBank/DDBJ databases">
        <title>Sporolactobacillus sp nov CPB3-1, isolated from tree bark (Mangifera indica L.).</title>
        <authorList>
            <person name="Phuengjayaem S."/>
            <person name="Tanasupawat S."/>
        </authorList>
    </citation>
    <scope>NUCLEOTIDE SEQUENCE [LARGE SCALE GENOMIC DNA]</scope>
    <source>
        <strain evidence="7 8">CPB3-1</strain>
    </source>
</reference>
<evidence type="ECO:0000256" key="5">
    <source>
        <dbReference type="SAM" id="Coils"/>
    </source>
</evidence>
<dbReference type="PANTHER" id="PTHR43077">
    <property type="entry name" value="TRANSPORT PERMEASE YVFS-RELATED"/>
    <property type="match status" value="1"/>
</dbReference>
<proteinExistence type="predicted"/>
<evidence type="ECO:0000256" key="6">
    <source>
        <dbReference type="SAM" id="Phobius"/>
    </source>
</evidence>
<feature type="coiled-coil region" evidence="5">
    <location>
        <begin position="206"/>
        <end position="250"/>
    </location>
</feature>
<evidence type="ECO:0000256" key="3">
    <source>
        <dbReference type="ARBA" id="ARBA00022989"/>
    </source>
</evidence>
<keyword evidence="3 6" id="KW-1133">Transmembrane helix</keyword>
<evidence type="ECO:0000256" key="1">
    <source>
        <dbReference type="ARBA" id="ARBA00004141"/>
    </source>
</evidence>
<protein>
    <submittedName>
        <fullName evidence="7">YhgE/Pip domain-containing protein</fullName>
    </submittedName>
</protein>
<dbReference type="Gene3D" id="3.40.1710.10">
    <property type="entry name" value="abc type-2 transporter like domain"/>
    <property type="match status" value="1"/>
</dbReference>
<evidence type="ECO:0000313" key="8">
    <source>
        <dbReference type="Proteomes" id="UP001203004"/>
    </source>
</evidence>
<dbReference type="NCBIfam" id="TIGR03061">
    <property type="entry name" value="pip_yhgE_Nterm"/>
    <property type="match status" value="1"/>
</dbReference>
<dbReference type="EMBL" id="JAMAST010000014">
    <property type="protein sequence ID" value="MCL1632427.1"/>
    <property type="molecule type" value="Genomic_DNA"/>
</dbReference>
<dbReference type="InterPro" id="IPR017500">
    <property type="entry name" value="Phage_infect_YhgE_N"/>
</dbReference>
<dbReference type="PANTHER" id="PTHR43077:SF10">
    <property type="entry name" value="TRANSPORT PERMEASE PROTEIN"/>
    <property type="match status" value="1"/>
</dbReference>
<feature type="coiled-coil region" evidence="5">
    <location>
        <begin position="313"/>
        <end position="351"/>
    </location>
</feature>
<accession>A0ABT0MC43</accession>
<keyword evidence="4 6" id="KW-0472">Membrane</keyword>
<name>A0ABT0MC43_9BACL</name>
<sequence length="661" mass="73717">MHLKQKILLHWLRFIRQPSMLLIIAGLAIMPSAYAWINIKAMWDPYKNTSGLSVAVINEDAGSRIQGKSLFAGKEIVSQLRYNHQLGWQFVNRSEADRRLKEGTCYASIRIPRDFSARISSILKDRPVRPTIDYTVNEKINSVTPKIAGSGANELVTQISNTFVKQVSQALFQGFHKAGIAFKQELPLFNKAKSDLLNLEQLLPEFHHLGAESIELEQRLDQLKQKTGKIKAFLQQIEDIRQSAEELSQLNTQSSKIRETLNAISLYNDYMDTVRAIPSVLDRTQSSINKIENSVSALSTTSEARQTNARRDLIESRNQLHAISNDLDQLNQEAKRNADELSNVLTRSNQSSDQILSDAWPQAMHSGAQFFQKNLSPAIDRVHQSGSLFQEHLAKIERTIHQAAQFSKNDLPVFERSVRIAADKIRQFDSQVNLNEIIHMLTLDPESHSDFLASPIAMKTTHLFPIPNYGTAMAPFYTLLSLWVGATLMISVLPIKPILPFHSAALSVHFGQLAKFTALGLVQTSIVTAGDLLFLKIYALHPWLFFWCCLFCSMIFVCITYTLCALLGTIGKGLSVILLVLQISASGGTFPVSMTPAFFQNISTYLPFTYAIGLIRETIGGVVPTVAVRNLSALFLFFIAFILLGGLFCATTVKTAINGTT</sequence>
<evidence type="ECO:0000256" key="4">
    <source>
        <dbReference type="ARBA" id="ARBA00023136"/>
    </source>
</evidence>
<comment type="subcellular location">
    <subcellularLocation>
        <location evidence="1">Membrane</location>
        <topology evidence="1">Multi-pass membrane protein</topology>
    </subcellularLocation>
</comment>
<evidence type="ECO:0000256" key="2">
    <source>
        <dbReference type="ARBA" id="ARBA00022692"/>
    </source>
</evidence>
<feature type="transmembrane region" description="Helical" evidence="6">
    <location>
        <begin position="576"/>
        <end position="599"/>
    </location>
</feature>
<dbReference type="Proteomes" id="UP001203004">
    <property type="component" value="Unassembled WGS sequence"/>
</dbReference>
<evidence type="ECO:0000313" key="7">
    <source>
        <dbReference type="EMBL" id="MCL1632427.1"/>
    </source>
</evidence>
<organism evidence="7 8">
    <name type="scientific">Sporolactobacillus mangiferae</name>
    <dbReference type="NCBI Taxonomy" id="2940498"/>
    <lineage>
        <taxon>Bacteria</taxon>
        <taxon>Bacillati</taxon>
        <taxon>Bacillota</taxon>
        <taxon>Bacilli</taxon>
        <taxon>Bacillales</taxon>
        <taxon>Sporolactobacillaceae</taxon>
        <taxon>Sporolactobacillus</taxon>
    </lineage>
</organism>
<dbReference type="RefSeq" id="WP_249102137.1">
    <property type="nucleotide sequence ID" value="NZ_JAMAST010000014.1"/>
</dbReference>
<keyword evidence="2 6" id="KW-0812">Transmembrane</keyword>
<keyword evidence="8" id="KW-1185">Reference proteome</keyword>
<dbReference type="NCBIfam" id="TIGR03062">
    <property type="entry name" value="pip_yhgE_Cterm"/>
    <property type="match status" value="1"/>
</dbReference>
<dbReference type="InterPro" id="IPR017501">
    <property type="entry name" value="Phage_infect_YhgE_C"/>
</dbReference>
<gene>
    <name evidence="7" type="ORF">M3N64_10905</name>
</gene>
<comment type="caution">
    <text evidence="7">The sequence shown here is derived from an EMBL/GenBank/DDBJ whole genome shotgun (WGS) entry which is preliminary data.</text>
</comment>
<feature type="transmembrane region" description="Helical" evidence="6">
    <location>
        <begin position="474"/>
        <end position="495"/>
    </location>
</feature>
<feature type="transmembrane region" description="Helical" evidence="6">
    <location>
        <begin position="544"/>
        <end position="564"/>
    </location>
</feature>
<keyword evidence="5" id="KW-0175">Coiled coil</keyword>
<feature type="transmembrane region" description="Helical" evidence="6">
    <location>
        <begin position="516"/>
        <end position="538"/>
    </location>
</feature>
<feature type="transmembrane region" description="Helical" evidence="6">
    <location>
        <begin position="633"/>
        <end position="653"/>
    </location>
</feature>